<organism evidence="1 2">
    <name type="scientific">Piscirickettsia litoralis</name>
    <dbReference type="NCBI Taxonomy" id="1891921"/>
    <lineage>
        <taxon>Bacteria</taxon>
        <taxon>Pseudomonadati</taxon>
        <taxon>Pseudomonadota</taxon>
        <taxon>Gammaproteobacteria</taxon>
        <taxon>Thiotrichales</taxon>
        <taxon>Piscirickettsiaceae</taxon>
        <taxon>Piscirickettsia</taxon>
    </lineage>
</organism>
<keyword evidence="2" id="KW-1185">Reference proteome</keyword>
<proteinExistence type="predicted"/>
<gene>
    <name evidence="1" type="ORF">BGC07_15735</name>
</gene>
<accession>A0ABX3A1Q4</accession>
<reference evidence="1 2" key="1">
    <citation type="submission" date="2016-08" db="EMBL/GenBank/DDBJ databases">
        <title>Draft genome sequence of Candidatus Piscirickettsia litoralis, from seawater.</title>
        <authorList>
            <person name="Wan X."/>
            <person name="Lee A.J."/>
            <person name="Hou S."/>
            <person name="Donachie S.P."/>
        </authorList>
    </citation>
    <scope>NUCLEOTIDE SEQUENCE [LARGE SCALE GENOMIC DNA]</scope>
    <source>
        <strain evidence="1 2">Y2</strain>
    </source>
</reference>
<sequence length="178" mass="19709">MKTTFEQVTDALLAKAQALFAGVEVNVRIADDAIYFPTAQHHPVKQPTVFLALGNAKRLEKRDFGAVNFNVIWSFVILVPHSNNIAKAYQTAARAAYILLAGVEDFQPENKNVGCFEMLNMELIQTDPMQGIACYQVDAQAPVCFCFDDAEEGEIPKLVLASFSPEIGVPHKEDYQTL</sequence>
<protein>
    <submittedName>
        <fullName evidence="1">Uncharacterized protein</fullName>
    </submittedName>
</protein>
<dbReference type="RefSeq" id="WP_069314023.1">
    <property type="nucleotide sequence ID" value="NZ_MDTU01000002.1"/>
</dbReference>
<evidence type="ECO:0000313" key="1">
    <source>
        <dbReference type="EMBL" id="ODN41558.1"/>
    </source>
</evidence>
<dbReference type="Proteomes" id="UP000094329">
    <property type="component" value="Unassembled WGS sequence"/>
</dbReference>
<dbReference type="EMBL" id="MDTU01000002">
    <property type="protein sequence ID" value="ODN41558.1"/>
    <property type="molecule type" value="Genomic_DNA"/>
</dbReference>
<name>A0ABX3A1Q4_9GAMM</name>
<evidence type="ECO:0000313" key="2">
    <source>
        <dbReference type="Proteomes" id="UP000094329"/>
    </source>
</evidence>
<comment type="caution">
    <text evidence="1">The sequence shown here is derived from an EMBL/GenBank/DDBJ whole genome shotgun (WGS) entry which is preliminary data.</text>
</comment>